<gene>
    <name evidence="1" type="ORF">MNBD_GAMMA09-2794</name>
</gene>
<sequence length="224" mass="25541">MLVYGAMNSLCWGVNKGISIMQDEPKLQSMVDFFHTQSNWVYFSGHHISGHLFNHYPQTATAGARFFSDSVKIYTPDGRQTLNKNQGFMMHTANPQVLFWGGCNVCENPQTVQVIRNLFNFPLILGYSGSSGWKLTHKIFTGRHIGPDGKRVPHLRGDTDFFYELSKGSVDDLVHVRNSWLRTARLNFRGNMRQMYRAIDPSGQEWLPGADKKEEGRCFSRGCK</sequence>
<dbReference type="EMBL" id="UOFI01000148">
    <property type="protein sequence ID" value="VAW69218.1"/>
    <property type="molecule type" value="Genomic_DNA"/>
</dbReference>
<dbReference type="AlphaFoldDB" id="A0A3B0XLM5"/>
<protein>
    <submittedName>
        <fullName evidence="1">Uncharacterized protein</fullName>
    </submittedName>
</protein>
<name>A0A3B0XLM5_9ZZZZ</name>
<organism evidence="1">
    <name type="scientific">hydrothermal vent metagenome</name>
    <dbReference type="NCBI Taxonomy" id="652676"/>
    <lineage>
        <taxon>unclassified sequences</taxon>
        <taxon>metagenomes</taxon>
        <taxon>ecological metagenomes</taxon>
    </lineage>
</organism>
<accession>A0A3B0XLM5</accession>
<reference evidence="1" key="1">
    <citation type="submission" date="2018-06" db="EMBL/GenBank/DDBJ databases">
        <authorList>
            <person name="Zhirakovskaya E."/>
        </authorList>
    </citation>
    <scope>NUCLEOTIDE SEQUENCE</scope>
</reference>
<evidence type="ECO:0000313" key="1">
    <source>
        <dbReference type="EMBL" id="VAW69218.1"/>
    </source>
</evidence>
<proteinExistence type="predicted"/>